<evidence type="ECO:0008006" key="5">
    <source>
        <dbReference type="Google" id="ProtNLM"/>
    </source>
</evidence>
<evidence type="ECO:0000313" key="2">
    <source>
        <dbReference type="EMBL" id="MVB07216.1"/>
    </source>
</evidence>
<evidence type="ECO:0000313" key="1">
    <source>
        <dbReference type="EMBL" id="MUP38011.1"/>
    </source>
</evidence>
<proteinExistence type="predicted"/>
<sequence length="232" mass="26385">MNQKEAQKSSRGYVPNGAETEFTHCDCKELIHLLNSKIPAERSVAARLLSNSSTQESVFALISALKKETKLYPKLEICNSLVNIGSLSIKPLLAQLGQIGSNQHQKIPAKEFKKISYPLPRDIAARTLVRFGKKALPLLLTVLEENKPKQISEAIDAIGFINFYNSEPELVNPLQKCYHRHFNNELIQWKIIRTMSGFPESKTFLLDQQQQINTLRLLQEIDRSLLLISRFN</sequence>
<gene>
    <name evidence="2" type="ORF">DWB62_009315</name>
    <name evidence="1" type="ORF">GNY23_09315</name>
</gene>
<name>A0A7M4D5T2_9BACT</name>
<dbReference type="RefSeq" id="WP_156195733.1">
    <property type="nucleotide sequence ID" value="NZ_QTZN02000018.1"/>
</dbReference>
<dbReference type="OrthoDB" id="4927470at2"/>
<dbReference type="SUPFAM" id="SSF48371">
    <property type="entry name" value="ARM repeat"/>
    <property type="match status" value="1"/>
</dbReference>
<accession>A0A7M4D5T2</accession>
<dbReference type="Gene3D" id="1.25.10.10">
    <property type="entry name" value="Leucine-rich Repeat Variant"/>
    <property type="match status" value="1"/>
</dbReference>
<keyword evidence="3" id="KW-1185">Reference proteome</keyword>
<reference evidence="2 3" key="1">
    <citation type="submission" date="2019-11" db="EMBL/GenBank/DDBJ databases">
        <title>Draft genome sequence of Labilibaculum sp. strain SYP isolated from Black Sea.</title>
        <authorList>
            <person name="Yadav S."/>
            <person name="Villanueva L."/>
        </authorList>
    </citation>
    <scope>NUCLEOTIDE SEQUENCE [LARGE SCALE GENOMIC DNA]</scope>
    <source>
        <strain evidence="2 3">44</strain>
    </source>
</reference>
<protein>
    <recommendedName>
        <fullName evidence="5">HEAT repeat domain-containing protein</fullName>
    </recommendedName>
</protein>
<evidence type="ECO:0000313" key="3">
    <source>
        <dbReference type="Proteomes" id="UP000285951"/>
    </source>
</evidence>
<organism evidence="1 4">
    <name type="scientific">Labilibaculum euxinus</name>
    <dbReference type="NCBI Taxonomy" id="2686357"/>
    <lineage>
        <taxon>Bacteria</taxon>
        <taxon>Pseudomonadati</taxon>
        <taxon>Bacteroidota</taxon>
        <taxon>Bacteroidia</taxon>
        <taxon>Marinilabiliales</taxon>
        <taxon>Marinifilaceae</taxon>
        <taxon>Labilibaculum</taxon>
    </lineage>
</organism>
<dbReference type="Proteomes" id="UP000285951">
    <property type="component" value="Unassembled WGS sequence"/>
</dbReference>
<comment type="caution">
    <text evidence="1">The sequence shown here is derived from an EMBL/GenBank/DDBJ whole genome shotgun (WGS) entry which is preliminary data.</text>
</comment>
<dbReference type="InterPro" id="IPR011989">
    <property type="entry name" value="ARM-like"/>
</dbReference>
<dbReference type="EMBL" id="QTZN02000018">
    <property type="protein sequence ID" value="MVB07216.1"/>
    <property type="molecule type" value="Genomic_DNA"/>
</dbReference>
<dbReference type="AlphaFoldDB" id="A0A7M4D5T2"/>
<dbReference type="EMBL" id="WOTW01000018">
    <property type="protein sequence ID" value="MUP38011.1"/>
    <property type="molecule type" value="Genomic_DNA"/>
</dbReference>
<dbReference type="InterPro" id="IPR016024">
    <property type="entry name" value="ARM-type_fold"/>
</dbReference>
<dbReference type="Proteomes" id="UP000462449">
    <property type="component" value="Unassembled WGS sequence"/>
</dbReference>
<evidence type="ECO:0000313" key="4">
    <source>
        <dbReference type="Proteomes" id="UP000462449"/>
    </source>
</evidence>
<reference evidence="1 4" key="2">
    <citation type="submission" date="2019-12" db="EMBL/GenBank/DDBJ databases">
        <title>Draft genome sequence of Labilibaculum sp. strain 44 isolated from deep waters of Black Sea.</title>
        <authorList>
            <person name="Yadav S."/>
            <person name="Villanueva L."/>
        </authorList>
    </citation>
    <scope>NUCLEOTIDE SEQUENCE [LARGE SCALE GENOMIC DNA]</scope>
    <source>
        <strain evidence="1 4">44</strain>
    </source>
</reference>